<dbReference type="EMBL" id="JBBWWR010000004">
    <property type="protein sequence ID" value="KAK8968550.1"/>
    <property type="molecule type" value="Genomic_DNA"/>
</dbReference>
<feature type="compositionally biased region" description="Low complexity" evidence="9">
    <location>
        <begin position="409"/>
        <end position="434"/>
    </location>
</feature>
<dbReference type="PANTHER" id="PTHR31942">
    <property type="entry name" value="MLO-LIKE PROTEIN 1"/>
    <property type="match status" value="1"/>
</dbReference>
<keyword evidence="6 8" id="KW-0472">Membrane</keyword>
<evidence type="ECO:0000256" key="7">
    <source>
        <dbReference type="ARBA" id="ARBA00023265"/>
    </source>
</evidence>
<comment type="similarity">
    <text evidence="2 8">Belongs to the MLO family.</text>
</comment>
<sequence length="504" mass="55952">MAALGDSLSSSPTWAVATITALLIVFSLLIEHSLHILTHVISPSLLCSLLCSALLCSALLCSALVLIIILTMAEQPISKICISANLADTFLPCKDKPPAPAIFRHLEDADACTKGKVSLMSSNGIQQLQMLIFLLAVFHVVSSLLTLGLGEIKVKYYADPRRFKLAKQTSFGKRHLQFWSSHWLLLWIVCFWRQFAYPLSRADYFALRNGYIDAHLSPNSAYNFHKFLTRSVLLAIGTKLEVIITKTCLKSSKHKVIVPGDQVYVNPNDNLFWFGRPRWLLHAIHFILIQNSFQLAFVTWSSYKFGFQSCFHREREDFSLSLSGGIVVQFLCAYITLPLYSLVNQMGSTMRETIFSDRVVVGLKNWRSTAKKSLFSKESVSSIIMPSPTEAASSSSSTSVPASTSSRVVGSYLSAPSPGPRGLSSSRTSSAAARFEFPTRRRELEEIQKVTEEMMGASRSCGGGFEGGGEMSFRMWWQQEMTSPIGDRRSSKTVAFSGVDEENN</sequence>
<accession>A0ABR2MWJ5</accession>
<evidence type="ECO:0000313" key="12">
    <source>
        <dbReference type="Proteomes" id="UP001412067"/>
    </source>
</evidence>
<evidence type="ECO:0000256" key="8">
    <source>
        <dbReference type="RuleBase" id="RU280816"/>
    </source>
</evidence>
<dbReference type="Pfam" id="PF03094">
    <property type="entry name" value="Mlo"/>
    <property type="match status" value="3"/>
</dbReference>
<proteinExistence type="inferred from homology"/>
<reference evidence="11 12" key="1">
    <citation type="journal article" date="2022" name="Nat. Plants">
        <title>Genomes of leafy and leafless Platanthera orchids illuminate the evolution of mycoheterotrophy.</title>
        <authorList>
            <person name="Li M.H."/>
            <person name="Liu K.W."/>
            <person name="Li Z."/>
            <person name="Lu H.C."/>
            <person name="Ye Q.L."/>
            <person name="Zhang D."/>
            <person name="Wang J.Y."/>
            <person name="Li Y.F."/>
            <person name="Zhong Z.M."/>
            <person name="Liu X."/>
            <person name="Yu X."/>
            <person name="Liu D.K."/>
            <person name="Tu X.D."/>
            <person name="Liu B."/>
            <person name="Hao Y."/>
            <person name="Liao X.Y."/>
            <person name="Jiang Y.T."/>
            <person name="Sun W.H."/>
            <person name="Chen J."/>
            <person name="Chen Y.Q."/>
            <person name="Ai Y."/>
            <person name="Zhai J.W."/>
            <person name="Wu S.S."/>
            <person name="Zhou Z."/>
            <person name="Hsiao Y.Y."/>
            <person name="Wu W.L."/>
            <person name="Chen Y.Y."/>
            <person name="Lin Y.F."/>
            <person name="Hsu J.L."/>
            <person name="Li C.Y."/>
            <person name="Wang Z.W."/>
            <person name="Zhao X."/>
            <person name="Zhong W.Y."/>
            <person name="Ma X.K."/>
            <person name="Ma L."/>
            <person name="Huang J."/>
            <person name="Chen G.Z."/>
            <person name="Huang M.Z."/>
            <person name="Huang L."/>
            <person name="Peng D.H."/>
            <person name="Luo Y.B."/>
            <person name="Zou S.Q."/>
            <person name="Chen S.P."/>
            <person name="Lan S."/>
            <person name="Tsai W.C."/>
            <person name="Van de Peer Y."/>
            <person name="Liu Z.J."/>
        </authorList>
    </citation>
    <scope>NUCLEOTIDE SEQUENCE [LARGE SCALE GENOMIC DNA]</scope>
    <source>
        <strain evidence="11">Lor288</strain>
    </source>
</reference>
<dbReference type="InterPro" id="IPR004326">
    <property type="entry name" value="Mlo"/>
</dbReference>
<comment type="caution">
    <text evidence="11">The sequence shown here is derived from an EMBL/GenBank/DDBJ whole genome shotgun (WGS) entry which is preliminary data.</text>
</comment>
<feature type="transmembrane region" description="Helical" evidence="10">
    <location>
        <begin position="14"/>
        <end position="34"/>
    </location>
</feature>
<feature type="transmembrane region" description="Helical" evidence="10">
    <location>
        <begin position="46"/>
        <end position="70"/>
    </location>
</feature>
<name>A0ABR2MWJ5_9ASPA</name>
<keyword evidence="3 8" id="KW-0812">Transmembrane</keyword>
<keyword evidence="12" id="KW-1185">Reference proteome</keyword>
<dbReference type="Proteomes" id="UP001412067">
    <property type="component" value="Unassembled WGS sequence"/>
</dbReference>
<evidence type="ECO:0000256" key="1">
    <source>
        <dbReference type="ARBA" id="ARBA00004141"/>
    </source>
</evidence>
<evidence type="ECO:0000256" key="10">
    <source>
        <dbReference type="SAM" id="Phobius"/>
    </source>
</evidence>
<comment type="domain">
    <text evidence="8">The C-terminus contains a calmodulin-binding domain, which binds calmodulin in a calcium-dependent fashion.</text>
</comment>
<feature type="region of interest" description="Disordered" evidence="9">
    <location>
        <begin position="482"/>
        <end position="504"/>
    </location>
</feature>
<feature type="transmembrane region" description="Helical" evidence="10">
    <location>
        <begin position="320"/>
        <end position="343"/>
    </location>
</feature>
<feature type="transmembrane region" description="Helical" evidence="10">
    <location>
        <begin position="130"/>
        <end position="154"/>
    </location>
</feature>
<evidence type="ECO:0000256" key="5">
    <source>
        <dbReference type="ARBA" id="ARBA00022989"/>
    </source>
</evidence>
<evidence type="ECO:0000313" key="11">
    <source>
        <dbReference type="EMBL" id="KAK8968550.1"/>
    </source>
</evidence>
<feature type="region of interest" description="Disordered" evidence="9">
    <location>
        <begin position="409"/>
        <end position="437"/>
    </location>
</feature>
<dbReference type="PANTHER" id="PTHR31942:SF72">
    <property type="entry name" value="MLO-LIKE PROTEIN"/>
    <property type="match status" value="1"/>
</dbReference>
<evidence type="ECO:0000256" key="4">
    <source>
        <dbReference type="ARBA" id="ARBA00022821"/>
    </source>
</evidence>
<evidence type="ECO:0000256" key="9">
    <source>
        <dbReference type="SAM" id="MobiDB-lite"/>
    </source>
</evidence>
<evidence type="ECO:0000256" key="3">
    <source>
        <dbReference type="ARBA" id="ARBA00022692"/>
    </source>
</evidence>
<protein>
    <recommendedName>
        <fullName evidence="8">MLO-like protein</fullName>
    </recommendedName>
</protein>
<evidence type="ECO:0000256" key="2">
    <source>
        <dbReference type="ARBA" id="ARBA00006574"/>
    </source>
</evidence>
<keyword evidence="4 8" id="KW-0611">Plant defense</keyword>
<keyword evidence="7 8" id="KW-0568">Pathogenesis-related protein</keyword>
<evidence type="ECO:0000256" key="6">
    <source>
        <dbReference type="ARBA" id="ARBA00023136"/>
    </source>
</evidence>
<gene>
    <name evidence="11" type="primary">MLO2</name>
    <name evidence="8" type="synonym">MLO</name>
    <name evidence="11" type="ORF">KSP40_PGU004164</name>
</gene>
<organism evidence="11 12">
    <name type="scientific">Platanthera guangdongensis</name>
    <dbReference type="NCBI Taxonomy" id="2320717"/>
    <lineage>
        <taxon>Eukaryota</taxon>
        <taxon>Viridiplantae</taxon>
        <taxon>Streptophyta</taxon>
        <taxon>Embryophyta</taxon>
        <taxon>Tracheophyta</taxon>
        <taxon>Spermatophyta</taxon>
        <taxon>Magnoliopsida</taxon>
        <taxon>Liliopsida</taxon>
        <taxon>Asparagales</taxon>
        <taxon>Orchidaceae</taxon>
        <taxon>Orchidoideae</taxon>
        <taxon>Orchideae</taxon>
        <taxon>Orchidinae</taxon>
        <taxon>Platanthera</taxon>
    </lineage>
</organism>
<keyword evidence="8" id="KW-0112">Calmodulin-binding</keyword>
<comment type="subcellular location">
    <subcellularLocation>
        <location evidence="1 8">Membrane</location>
        <topology evidence="1 8">Multi-pass membrane protein</topology>
    </subcellularLocation>
</comment>
<keyword evidence="5 8" id="KW-1133">Transmembrane helix</keyword>
<comment type="function">
    <text evidence="8">May be involved in modulation of pathogen defense and leaf cell death.</text>
</comment>
<feature type="transmembrane region" description="Helical" evidence="10">
    <location>
        <begin position="279"/>
        <end position="300"/>
    </location>
</feature>